<evidence type="ECO:0000313" key="2">
    <source>
        <dbReference type="Proteomes" id="UP000237640"/>
    </source>
</evidence>
<sequence length="276" mass="30472">MVSSKIVAFSFFYFLLMLPMKAQNLYEGTFMTSDGQFGMQMKTVDAGFQGILVANQTMYALNGTKTNNGLKGMVYSDAGNYSFFGSPIQGGWHITSEGTSYYFYQISTEHELAGLDLSPYFKKGSTTSQNSSTTQSSQNQNTKVSTNYAGISKQVYNNLAGSQLVYYQRTSYLNDSRASSLTYVNFCGDGRFSLNYDGGFSVEGDYGGNAHGVTRGSNYGTWKVETAPNKNPAVVLYYADGQSGRYYVNLANLQAGRWRIGNTQYALVKNKIYCGR</sequence>
<organism evidence="1 2">
    <name type="scientific">Flagellimonas meridianipacifica</name>
    <dbReference type="NCBI Taxonomy" id="1080225"/>
    <lineage>
        <taxon>Bacteria</taxon>
        <taxon>Pseudomonadati</taxon>
        <taxon>Bacteroidota</taxon>
        <taxon>Flavobacteriia</taxon>
        <taxon>Flavobacteriales</taxon>
        <taxon>Flavobacteriaceae</taxon>
        <taxon>Flagellimonas</taxon>
    </lineage>
</organism>
<comment type="caution">
    <text evidence="1">The sequence shown here is derived from an EMBL/GenBank/DDBJ whole genome shotgun (WGS) entry which is preliminary data.</text>
</comment>
<gene>
    <name evidence="1" type="ORF">CLV81_0303</name>
</gene>
<dbReference type="Proteomes" id="UP000237640">
    <property type="component" value="Unassembled WGS sequence"/>
</dbReference>
<name>A0A2T0MFF4_9FLAO</name>
<keyword evidence="2" id="KW-1185">Reference proteome</keyword>
<evidence type="ECO:0000313" key="1">
    <source>
        <dbReference type="EMBL" id="PRX56308.1"/>
    </source>
</evidence>
<reference evidence="1 2" key="1">
    <citation type="submission" date="2018-03" db="EMBL/GenBank/DDBJ databases">
        <title>Genomic Encyclopedia of Archaeal and Bacterial Type Strains, Phase II (KMG-II): from individual species to whole genera.</title>
        <authorList>
            <person name="Goeker M."/>
        </authorList>
    </citation>
    <scope>NUCLEOTIDE SEQUENCE [LARGE SCALE GENOMIC DNA]</scope>
    <source>
        <strain evidence="1 2">DSM 25027</strain>
    </source>
</reference>
<accession>A0A2T0MFF4</accession>
<dbReference type="EMBL" id="PVYX01000001">
    <property type="protein sequence ID" value="PRX56308.1"/>
    <property type="molecule type" value="Genomic_DNA"/>
</dbReference>
<dbReference type="RefSeq" id="WP_146129805.1">
    <property type="nucleotide sequence ID" value="NZ_PVYX01000001.1"/>
</dbReference>
<proteinExistence type="predicted"/>
<dbReference type="AlphaFoldDB" id="A0A2T0MFF4"/>
<protein>
    <submittedName>
        <fullName evidence="1">Uncharacterized protein</fullName>
    </submittedName>
</protein>
<dbReference type="OrthoDB" id="1417539at2"/>